<feature type="binding site" evidence="4">
    <location>
        <position position="233"/>
    </location>
    <ligand>
        <name>1D-myo-inositol 2-(L-cysteinylamino)-2-deoxy-alpha-D-glucopyranoside</name>
        <dbReference type="ChEBI" id="CHEBI:58887"/>
    </ligand>
</feature>
<evidence type="ECO:0000256" key="1">
    <source>
        <dbReference type="ARBA" id="ARBA00022679"/>
    </source>
</evidence>
<dbReference type="AlphaFoldDB" id="A0A3N0DPF3"/>
<feature type="binding site" evidence="4">
    <location>
        <position position="177"/>
    </location>
    <ligand>
        <name>1D-myo-inositol 2-(L-cysteinylamino)-2-deoxy-alpha-D-glucopyranoside</name>
        <dbReference type="ChEBI" id="CHEBI:58887"/>
    </ligand>
</feature>
<accession>A0A3N0DPF3</accession>
<keyword evidence="2 4" id="KW-0677">Repeat</keyword>
<dbReference type="Proteomes" id="UP000277094">
    <property type="component" value="Unassembled WGS sequence"/>
</dbReference>
<evidence type="ECO:0000256" key="4">
    <source>
        <dbReference type="HAMAP-Rule" id="MF_01698"/>
    </source>
</evidence>
<keyword evidence="1 4" id="KW-0808">Transferase</keyword>
<protein>
    <recommendedName>
        <fullName evidence="4">Mycothiol acetyltransferase</fullName>
        <shortName evidence="4">MSH acetyltransferase</shortName>
        <ecNumber evidence="4">2.3.1.189</ecNumber>
    </recommendedName>
    <alternativeName>
        <fullName evidence="4">Mycothiol synthase</fullName>
    </alternativeName>
</protein>
<dbReference type="Pfam" id="PF00583">
    <property type="entry name" value="Acetyltransf_1"/>
    <property type="match status" value="2"/>
</dbReference>
<evidence type="ECO:0000259" key="5">
    <source>
        <dbReference type="PROSITE" id="PS51186"/>
    </source>
</evidence>
<feature type="binding site" evidence="4">
    <location>
        <begin position="75"/>
        <end position="77"/>
    </location>
    <ligand>
        <name>acetyl-CoA</name>
        <dbReference type="ChEBI" id="CHEBI:57288"/>
        <label>1</label>
    </ligand>
</feature>
<reference evidence="6 7" key="1">
    <citation type="submission" date="2018-11" db="EMBL/GenBank/DDBJ databases">
        <authorList>
            <person name="Li F."/>
        </authorList>
    </citation>
    <scope>NUCLEOTIDE SEQUENCE [LARGE SCALE GENOMIC DNA]</scope>
    <source>
        <strain evidence="6 7">KIS18-7</strain>
    </source>
</reference>
<comment type="catalytic activity">
    <reaction evidence="4">
        <text>1D-myo-inositol 2-(L-cysteinylamino)-2-deoxy-alpha-D-glucopyranoside + acetyl-CoA = mycothiol + CoA + H(+)</text>
        <dbReference type="Rhea" id="RHEA:26172"/>
        <dbReference type="ChEBI" id="CHEBI:15378"/>
        <dbReference type="ChEBI" id="CHEBI:16768"/>
        <dbReference type="ChEBI" id="CHEBI:57287"/>
        <dbReference type="ChEBI" id="CHEBI:57288"/>
        <dbReference type="ChEBI" id="CHEBI:58887"/>
        <dbReference type="EC" id="2.3.1.189"/>
    </reaction>
</comment>
<dbReference type="PANTHER" id="PTHR43877">
    <property type="entry name" value="AMINOALKYLPHOSPHONATE N-ACETYLTRANSFERASE-RELATED-RELATED"/>
    <property type="match status" value="1"/>
</dbReference>
<feature type="binding site" evidence="4">
    <location>
        <begin position="237"/>
        <end position="239"/>
    </location>
    <ligand>
        <name>acetyl-CoA</name>
        <dbReference type="ChEBI" id="CHEBI:57288"/>
        <label>2</label>
    </ligand>
</feature>
<proteinExistence type="inferred from homology"/>
<feature type="binding site" evidence="4">
    <location>
        <position position="271"/>
    </location>
    <ligand>
        <name>1D-myo-inositol 2-(L-cysteinylamino)-2-deoxy-alpha-D-glucopyranoside</name>
        <dbReference type="ChEBI" id="CHEBI:58887"/>
    </ligand>
</feature>
<dbReference type="SUPFAM" id="SSF55729">
    <property type="entry name" value="Acyl-CoA N-acyltransferases (Nat)"/>
    <property type="match status" value="1"/>
</dbReference>
<dbReference type="OrthoDB" id="3208058at2"/>
<feature type="binding site" evidence="4">
    <location>
        <position position="222"/>
    </location>
    <ligand>
        <name>1D-myo-inositol 2-(L-cysteinylamino)-2-deoxy-alpha-D-glucopyranoside</name>
        <dbReference type="ChEBI" id="CHEBI:58887"/>
    </ligand>
</feature>
<organism evidence="6 7">
    <name type="scientific">Nocardioides marmorisolisilvae</name>
    <dbReference type="NCBI Taxonomy" id="1542737"/>
    <lineage>
        <taxon>Bacteria</taxon>
        <taxon>Bacillati</taxon>
        <taxon>Actinomycetota</taxon>
        <taxon>Actinomycetes</taxon>
        <taxon>Propionibacteriales</taxon>
        <taxon>Nocardioidaceae</taxon>
        <taxon>Nocardioides</taxon>
    </lineage>
</organism>
<dbReference type="NCBIfam" id="TIGR03448">
    <property type="entry name" value="mycothiol_MshD"/>
    <property type="match status" value="1"/>
</dbReference>
<gene>
    <name evidence="4 6" type="primary">mshD</name>
    <name evidence="6" type="ORF">EFL95_15930</name>
</gene>
<comment type="caution">
    <text evidence="4">Lacks conserved residue(s) required for the propagation of feature annotation.</text>
</comment>
<sequence>MSINRIDPDTFFDDQGGSAPADEVRRIAEACDVADGVITLNEQACLQLKYRGLRDAALWLGDDGFALLHGQILDIAVHPMARNRGTGSELARLALAEAASTVGKIEAWSHGDHPSAGRIASKLGIHKERELRIMARPTSEPVVPIDPPAGVKIRSFTPADETGVLEVNAAAFSHHPEQGHMTHEDFLERSKEAWFDADGLFLAVPDDEDPANPEILGFHWTKVHLDENPPYGEVYVVATNPKAVGRGLGSVLTNVGLSHLATKGVGEVILYVDGDNAPAIAVYERQGFTTVRTEVQYRGAVG</sequence>
<dbReference type="HAMAP" id="MF_01698">
    <property type="entry name" value="MshD"/>
    <property type="match status" value="1"/>
</dbReference>
<feature type="binding site" evidence="4">
    <location>
        <begin position="244"/>
        <end position="250"/>
    </location>
    <ligand>
        <name>acetyl-CoA</name>
        <dbReference type="ChEBI" id="CHEBI:57288"/>
        <label>2</label>
    </ligand>
</feature>
<feature type="domain" description="N-acetyltransferase" evidence="5">
    <location>
        <begin position="1"/>
        <end position="146"/>
    </location>
</feature>
<dbReference type="GO" id="GO:0035447">
    <property type="term" value="F:mycothiol synthase activity"/>
    <property type="evidence" value="ECO:0007669"/>
    <property type="project" value="UniProtKB-UniRule"/>
</dbReference>
<dbReference type="EMBL" id="RJSG01000003">
    <property type="protein sequence ID" value="RNL77514.1"/>
    <property type="molecule type" value="Genomic_DNA"/>
</dbReference>
<evidence type="ECO:0000313" key="7">
    <source>
        <dbReference type="Proteomes" id="UP000277094"/>
    </source>
</evidence>
<evidence type="ECO:0000313" key="6">
    <source>
        <dbReference type="EMBL" id="RNL77514.1"/>
    </source>
</evidence>
<evidence type="ECO:0000256" key="2">
    <source>
        <dbReference type="ARBA" id="ARBA00022737"/>
    </source>
</evidence>
<dbReference type="EC" id="2.3.1.189" evidence="4"/>
<dbReference type="GO" id="GO:0010125">
    <property type="term" value="P:mycothiol biosynthetic process"/>
    <property type="evidence" value="ECO:0007669"/>
    <property type="project" value="UniProtKB-UniRule"/>
</dbReference>
<dbReference type="InterPro" id="IPR000182">
    <property type="entry name" value="GNAT_dom"/>
</dbReference>
<comment type="function">
    <text evidence="4">Catalyzes the transfer of acetyl from acetyl-CoA to desacetylmycothiol (Cys-GlcN-Ins) to form mycothiol.</text>
</comment>
<dbReference type="PIRSF" id="PIRSF021524">
    <property type="entry name" value="MSH_acetyltransferase"/>
    <property type="match status" value="1"/>
</dbReference>
<dbReference type="InterPro" id="IPR050832">
    <property type="entry name" value="Bact_Acetyltransf"/>
</dbReference>
<dbReference type="InterPro" id="IPR016181">
    <property type="entry name" value="Acyl_CoA_acyltransferase"/>
</dbReference>
<name>A0A3N0DPF3_9ACTN</name>
<feature type="binding site" evidence="4">
    <location>
        <position position="42"/>
    </location>
    <ligand>
        <name>1D-myo-inositol 2-(L-cysteinylamino)-2-deoxy-alpha-D-glucopyranoside</name>
        <dbReference type="ChEBI" id="CHEBI:58887"/>
    </ligand>
</feature>
<comment type="caution">
    <text evidence="6">The sequence shown here is derived from an EMBL/GenBank/DDBJ whole genome shotgun (WGS) entry which is preliminary data.</text>
</comment>
<comment type="similarity">
    <text evidence="4">Belongs to the acetyltransferase family. MshD subfamily.</text>
</comment>
<comment type="subunit">
    <text evidence="4">Monomer.</text>
</comment>
<feature type="domain" description="N-acetyltransferase" evidence="5">
    <location>
        <begin position="151"/>
        <end position="302"/>
    </location>
</feature>
<keyword evidence="3 4" id="KW-0012">Acyltransferase</keyword>
<keyword evidence="7" id="KW-1185">Reference proteome</keyword>
<dbReference type="InterPro" id="IPR017813">
    <property type="entry name" value="Mycothiol_AcTrfase"/>
</dbReference>
<dbReference type="PROSITE" id="PS51186">
    <property type="entry name" value="GNAT"/>
    <property type="match status" value="2"/>
</dbReference>
<dbReference type="Gene3D" id="3.40.630.30">
    <property type="match status" value="1"/>
</dbReference>
<dbReference type="RefSeq" id="WP_123235103.1">
    <property type="nucleotide sequence ID" value="NZ_RJSG01000003.1"/>
</dbReference>
<evidence type="ECO:0000256" key="3">
    <source>
        <dbReference type="ARBA" id="ARBA00023315"/>
    </source>
</evidence>